<keyword evidence="6 11" id="KW-0808">Transferase</keyword>
<dbReference type="InterPro" id="IPR003473">
    <property type="entry name" value="NadA"/>
</dbReference>
<evidence type="ECO:0000256" key="7">
    <source>
        <dbReference type="ARBA" id="ARBA00022723"/>
    </source>
</evidence>
<keyword evidence="5" id="KW-0662">Pyridine nucleotide biosynthesis</keyword>
<dbReference type="PANTHER" id="PTHR30573:SF0">
    <property type="entry name" value="QUINOLINATE SYNTHASE, CHLOROPLASTIC"/>
    <property type="match status" value="1"/>
</dbReference>
<dbReference type="NCBIfam" id="TIGR00550">
    <property type="entry name" value="nadA"/>
    <property type="match status" value="1"/>
</dbReference>
<gene>
    <name evidence="11" type="primary">nadA</name>
    <name evidence="11" type="ORF">OCV51_04260</name>
</gene>
<evidence type="ECO:0000313" key="11">
    <source>
        <dbReference type="EMBL" id="MCU6746882.1"/>
    </source>
</evidence>
<accession>A0ABT2T9C7</accession>
<comment type="pathway">
    <text evidence="2">Cofactor biosynthesis; NAD(+) biosynthesis; quinolinate from iminoaspartate: step 1/1.</text>
</comment>
<name>A0ABT2T9C7_9FIRM</name>
<keyword evidence="9" id="KW-0411">Iron-sulfur</keyword>
<proteinExistence type="predicted"/>
<evidence type="ECO:0000256" key="4">
    <source>
        <dbReference type="ARBA" id="ARBA00022485"/>
    </source>
</evidence>
<evidence type="ECO:0000256" key="8">
    <source>
        <dbReference type="ARBA" id="ARBA00023004"/>
    </source>
</evidence>
<dbReference type="GO" id="GO:0016740">
    <property type="term" value="F:transferase activity"/>
    <property type="evidence" value="ECO:0007669"/>
    <property type="project" value="UniProtKB-KW"/>
</dbReference>
<keyword evidence="8" id="KW-0408">Iron</keyword>
<keyword evidence="4" id="KW-0004">4Fe-4S</keyword>
<dbReference type="Gene3D" id="3.40.50.10800">
    <property type="entry name" value="NadA-like"/>
    <property type="match status" value="3"/>
</dbReference>
<reference evidence="11 12" key="1">
    <citation type="journal article" date="2021" name="ISME Commun">
        <title>Automated analysis of genomic sequences facilitates high-throughput and comprehensive description of bacteria.</title>
        <authorList>
            <person name="Hitch T.C.A."/>
        </authorList>
    </citation>
    <scope>NUCLEOTIDE SEQUENCE [LARGE SCALE GENOMIC DNA]</scope>
    <source>
        <strain evidence="11 12">H2_18</strain>
    </source>
</reference>
<sequence length="301" mass="34319">MSIVDEIHQLKKEKKAVILAHYYVPGEVQEIADYIGDSFYLSKIAVSLQADTIVFCGVSFMGESAKILNPEKTVLMPDRQADCAMAHMAVKETIQKVREKYEDLAVVCYINSTAELKRYSDVCVTSANAVKIVKALPNKHIFFIPDRNLAHHVAKQVPEKHFIYNEGYCPIHDEVREKEVRKLKDLHPQAQILTHPECSEKICRMSDYIGSTSGIIAYAGRSPQKEFIICTEEGVRYMLEKENPEKIFYFTDTVPICKDMKSITLEKIKHVLKTGENEVQMTKAEAAVYEKPLKRMLELAK</sequence>
<dbReference type="Proteomes" id="UP001652394">
    <property type="component" value="Unassembled WGS sequence"/>
</dbReference>
<dbReference type="InterPro" id="IPR036094">
    <property type="entry name" value="NadA_sf"/>
</dbReference>
<evidence type="ECO:0000256" key="6">
    <source>
        <dbReference type="ARBA" id="ARBA00022679"/>
    </source>
</evidence>
<evidence type="ECO:0000313" key="12">
    <source>
        <dbReference type="Proteomes" id="UP001652394"/>
    </source>
</evidence>
<evidence type="ECO:0000256" key="9">
    <source>
        <dbReference type="ARBA" id="ARBA00023014"/>
    </source>
</evidence>
<protein>
    <recommendedName>
        <fullName evidence="3 10">Quinolinate synthase</fullName>
        <ecNumber evidence="3 10">2.5.1.72</ecNumber>
    </recommendedName>
</protein>
<keyword evidence="7" id="KW-0479">Metal-binding</keyword>
<evidence type="ECO:0000256" key="5">
    <source>
        <dbReference type="ARBA" id="ARBA00022642"/>
    </source>
</evidence>
<dbReference type="SUPFAM" id="SSF142754">
    <property type="entry name" value="NadA-like"/>
    <property type="match status" value="1"/>
</dbReference>
<organism evidence="11 12">
    <name type="scientific">Faecalicatena acetigenes</name>
    <dbReference type="NCBI Taxonomy" id="2981790"/>
    <lineage>
        <taxon>Bacteria</taxon>
        <taxon>Bacillati</taxon>
        <taxon>Bacillota</taxon>
        <taxon>Clostridia</taxon>
        <taxon>Lachnospirales</taxon>
        <taxon>Lachnospiraceae</taxon>
        <taxon>Faecalicatena</taxon>
    </lineage>
</organism>
<evidence type="ECO:0000256" key="1">
    <source>
        <dbReference type="ARBA" id="ARBA00001966"/>
    </source>
</evidence>
<dbReference type="PANTHER" id="PTHR30573">
    <property type="entry name" value="QUINOLINATE SYNTHETASE A"/>
    <property type="match status" value="1"/>
</dbReference>
<evidence type="ECO:0000256" key="2">
    <source>
        <dbReference type="ARBA" id="ARBA00005065"/>
    </source>
</evidence>
<evidence type="ECO:0000256" key="3">
    <source>
        <dbReference type="ARBA" id="ARBA00012669"/>
    </source>
</evidence>
<dbReference type="EMBL" id="JAOQJX010000004">
    <property type="protein sequence ID" value="MCU6746882.1"/>
    <property type="molecule type" value="Genomic_DNA"/>
</dbReference>
<comment type="cofactor">
    <cofactor evidence="1">
        <name>[4Fe-4S] cluster</name>
        <dbReference type="ChEBI" id="CHEBI:49883"/>
    </cofactor>
</comment>
<dbReference type="RefSeq" id="WP_059066290.1">
    <property type="nucleotide sequence ID" value="NZ_JAOQJX010000004.1"/>
</dbReference>
<evidence type="ECO:0000256" key="10">
    <source>
        <dbReference type="NCBIfam" id="TIGR00550"/>
    </source>
</evidence>
<comment type="caution">
    <text evidence="11">The sequence shown here is derived from an EMBL/GenBank/DDBJ whole genome shotgun (WGS) entry which is preliminary data.</text>
</comment>
<dbReference type="NCBIfam" id="NF006878">
    <property type="entry name" value="PRK09375.1-2"/>
    <property type="match status" value="1"/>
</dbReference>
<dbReference type="EC" id="2.5.1.72" evidence="3 10"/>
<dbReference type="Pfam" id="PF02445">
    <property type="entry name" value="NadA"/>
    <property type="match status" value="1"/>
</dbReference>
<keyword evidence="12" id="KW-1185">Reference proteome</keyword>